<gene>
    <name evidence="6" type="ORF">BD410DRAFT_779589</name>
</gene>
<evidence type="ECO:0000256" key="1">
    <source>
        <dbReference type="ARBA" id="ARBA00011062"/>
    </source>
</evidence>
<dbReference type="Gene3D" id="3.40.1210.10">
    <property type="entry name" value="Survival protein SurE-like phosphatase/nucleotidase"/>
    <property type="match status" value="1"/>
</dbReference>
<protein>
    <submittedName>
        <fullName evidence="6">Acid phosphatase</fullName>
    </submittedName>
</protein>
<dbReference type="InterPro" id="IPR002828">
    <property type="entry name" value="SurE-like_Pase/nucleotidase"/>
</dbReference>
<reference evidence="6 7" key="1">
    <citation type="submission" date="2018-06" db="EMBL/GenBank/DDBJ databases">
        <title>A transcriptomic atlas of mushroom development highlights an independent origin of complex multicellularity.</title>
        <authorList>
            <consortium name="DOE Joint Genome Institute"/>
            <person name="Krizsan K."/>
            <person name="Almasi E."/>
            <person name="Merenyi Z."/>
            <person name="Sahu N."/>
            <person name="Viragh M."/>
            <person name="Koszo T."/>
            <person name="Mondo S."/>
            <person name="Kiss B."/>
            <person name="Balint B."/>
            <person name="Kues U."/>
            <person name="Barry K."/>
            <person name="Hegedus J.C."/>
            <person name="Henrissat B."/>
            <person name="Johnson J."/>
            <person name="Lipzen A."/>
            <person name="Ohm R."/>
            <person name="Nagy I."/>
            <person name="Pangilinan J."/>
            <person name="Yan J."/>
            <person name="Xiong Y."/>
            <person name="Grigoriev I.V."/>
            <person name="Hibbett D.S."/>
            <person name="Nagy L.G."/>
        </authorList>
    </citation>
    <scope>NUCLEOTIDE SEQUENCE [LARGE SCALE GENOMIC DNA]</scope>
    <source>
        <strain evidence="6 7">SZMC22713</strain>
    </source>
</reference>
<keyword evidence="4" id="KW-0732">Signal</keyword>
<dbReference type="Pfam" id="PF01975">
    <property type="entry name" value="SurE"/>
    <property type="match status" value="1"/>
</dbReference>
<dbReference type="AlphaFoldDB" id="A0A4R5XDW0"/>
<dbReference type="OrthoDB" id="4018688at2759"/>
<feature type="chain" id="PRO_5020632269" evidence="4">
    <location>
        <begin position="23"/>
        <end position="307"/>
    </location>
</feature>
<dbReference type="VEuPathDB" id="FungiDB:BD410DRAFT_779589"/>
<dbReference type="EMBL" id="ML170156">
    <property type="protein sequence ID" value="TDL29250.1"/>
    <property type="molecule type" value="Genomic_DNA"/>
</dbReference>
<dbReference type="GO" id="GO:0046872">
    <property type="term" value="F:metal ion binding"/>
    <property type="evidence" value="ECO:0007669"/>
    <property type="project" value="UniProtKB-KW"/>
</dbReference>
<dbReference type="InterPro" id="IPR036523">
    <property type="entry name" value="SurE-like_sf"/>
</dbReference>
<keyword evidence="3" id="KW-0378">Hydrolase</keyword>
<dbReference type="Proteomes" id="UP000294933">
    <property type="component" value="Unassembled WGS sequence"/>
</dbReference>
<sequence length="307" mass="30993">MHLLRLQVVVAAALVSLSGVSGQTKLLLTNDDGWAVGHIRAFFNLLDSTKAFSLLLSAPAQNESGTGSLDLPAGKVGSGGCEFSSCPGGAPAEGSDPTDARLNYVNSYPVTSVKFGIQTLASKVLGGKPDLVLSGPNVGGNTGVATFFSGTVGAATEAAKEGIPALAISGASGSQVSFTTLSTPSDSTTASNVYAALSIQLTQALLASPSPILPNNTVLNVNYPATTGACTSASAFKFVLTRIYDATIFSGPDASWCGVTRLPTETNIVGRAGCLASVSVMGSNKLDVSAATQQIVAQKLSNILSCV</sequence>
<feature type="domain" description="Survival protein SurE-like phosphatase/nucleotidase" evidence="5">
    <location>
        <begin position="27"/>
        <end position="231"/>
    </location>
</feature>
<evidence type="ECO:0000256" key="4">
    <source>
        <dbReference type="SAM" id="SignalP"/>
    </source>
</evidence>
<evidence type="ECO:0000256" key="2">
    <source>
        <dbReference type="ARBA" id="ARBA00022723"/>
    </source>
</evidence>
<evidence type="ECO:0000256" key="3">
    <source>
        <dbReference type="ARBA" id="ARBA00022801"/>
    </source>
</evidence>
<accession>A0A4R5XDW0</accession>
<dbReference type="PANTHER" id="PTHR30457:SF0">
    <property type="entry name" value="PHOSPHATASE, PUTATIVE (AFU_ORTHOLOGUE AFUA_4G01070)-RELATED"/>
    <property type="match status" value="1"/>
</dbReference>
<dbReference type="GO" id="GO:0008252">
    <property type="term" value="F:nucleotidase activity"/>
    <property type="evidence" value="ECO:0007669"/>
    <property type="project" value="InterPro"/>
</dbReference>
<dbReference type="SUPFAM" id="SSF64167">
    <property type="entry name" value="SurE-like"/>
    <property type="match status" value="1"/>
</dbReference>
<comment type="similarity">
    <text evidence="1">Belongs to the SurE nucleotidase family.</text>
</comment>
<keyword evidence="2" id="KW-0479">Metal-binding</keyword>
<evidence type="ECO:0000259" key="5">
    <source>
        <dbReference type="Pfam" id="PF01975"/>
    </source>
</evidence>
<evidence type="ECO:0000313" key="6">
    <source>
        <dbReference type="EMBL" id="TDL29250.1"/>
    </source>
</evidence>
<evidence type="ECO:0000313" key="7">
    <source>
        <dbReference type="Proteomes" id="UP000294933"/>
    </source>
</evidence>
<feature type="signal peptide" evidence="4">
    <location>
        <begin position="1"/>
        <end position="22"/>
    </location>
</feature>
<dbReference type="STRING" id="50990.A0A4R5XDW0"/>
<dbReference type="InterPro" id="IPR030048">
    <property type="entry name" value="SurE"/>
</dbReference>
<keyword evidence="7" id="KW-1185">Reference proteome</keyword>
<proteinExistence type="inferred from homology"/>
<organism evidence="6 7">
    <name type="scientific">Rickenella mellea</name>
    <dbReference type="NCBI Taxonomy" id="50990"/>
    <lineage>
        <taxon>Eukaryota</taxon>
        <taxon>Fungi</taxon>
        <taxon>Dikarya</taxon>
        <taxon>Basidiomycota</taxon>
        <taxon>Agaricomycotina</taxon>
        <taxon>Agaricomycetes</taxon>
        <taxon>Hymenochaetales</taxon>
        <taxon>Rickenellaceae</taxon>
        <taxon>Rickenella</taxon>
    </lineage>
</organism>
<name>A0A4R5XDW0_9AGAM</name>
<dbReference type="PANTHER" id="PTHR30457">
    <property type="entry name" value="5'-NUCLEOTIDASE SURE"/>
    <property type="match status" value="1"/>
</dbReference>